<gene>
    <name evidence="1" type="ordered locus">Cyagr_0145</name>
</gene>
<evidence type="ECO:0000313" key="1">
    <source>
        <dbReference type="EMBL" id="AFY27356.1"/>
    </source>
</evidence>
<dbReference type="HOGENOM" id="CLU_2860205_0_0_3"/>
<evidence type="ECO:0000313" key="2">
    <source>
        <dbReference type="Proteomes" id="UP000010388"/>
    </source>
</evidence>
<dbReference type="RefSeq" id="WP_015107815.1">
    <property type="nucleotide sequence ID" value="NC_019675.1"/>
</dbReference>
<reference evidence="2" key="1">
    <citation type="journal article" date="2013" name="Proc. Natl. Acad. Sci. U.S.A.">
        <title>Improving the coverage of the cyanobacterial phylum using diversity-driven genome sequencing.</title>
        <authorList>
            <person name="Shih P.M."/>
            <person name="Wu D."/>
            <person name="Latifi A."/>
            <person name="Axen S.D."/>
            <person name="Fewer D.P."/>
            <person name="Talla E."/>
            <person name="Calteau A."/>
            <person name="Cai F."/>
            <person name="Tandeau de Marsac N."/>
            <person name="Rippka R."/>
            <person name="Herdman M."/>
            <person name="Sivonen K."/>
            <person name="Coursin T."/>
            <person name="Laurent T."/>
            <person name="Goodwin L."/>
            <person name="Nolan M."/>
            <person name="Davenport K.W."/>
            <person name="Han C.S."/>
            <person name="Rubin E.M."/>
            <person name="Eisen J.A."/>
            <person name="Woyke T."/>
            <person name="Gugger M."/>
            <person name="Kerfeld C.A."/>
        </authorList>
    </citation>
    <scope>NUCLEOTIDE SEQUENCE [LARGE SCALE GENOMIC DNA]</scope>
    <source>
        <strain evidence="2">ATCC 27147 / PCC 6307</strain>
    </source>
</reference>
<sequence length="64" mass="7162">MPFSTADISIQLLMNTTNTFQEIESRMTARAFGAVHNPEKGPEVRRVFAKLLEVLDRASPDSLI</sequence>
<dbReference type="Proteomes" id="UP000010388">
    <property type="component" value="Chromosome"/>
</dbReference>
<name>K9P3T9_CYAGP</name>
<organism evidence="1 2">
    <name type="scientific">Cyanobium gracile (strain ATCC 27147 / PCC 6307)</name>
    <dbReference type="NCBI Taxonomy" id="292564"/>
    <lineage>
        <taxon>Bacteria</taxon>
        <taxon>Bacillati</taxon>
        <taxon>Cyanobacteriota</taxon>
        <taxon>Cyanophyceae</taxon>
        <taxon>Synechococcales</taxon>
        <taxon>Prochlorococcaceae</taxon>
        <taxon>Cyanobium</taxon>
    </lineage>
</organism>
<proteinExistence type="predicted"/>
<dbReference type="OrthoDB" id="560907at2"/>
<dbReference type="AlphaFoldDB" id="K9P3T9"/>
<accession>K9P3T9</accession>
<protein>
    <submittedName>
        <fullName evidence="1">Uncharacterized protein</fullName>
    </submittedName>
</protein>
<dbReference type="EMBL" id="CP003495">
    <property type="protein sequence ID" value="AFY27356.1"/>
    <property type="molecule type" value="Genomic_DNA"/>
</dbReference>
<dbReference type="KEGG" id="cgc:Cyagr_0145"/>